<evidence type="ECO:0000313" key="2">
    <source>
        <dbReference type="Proteomes" id="UP000325438"/>
    </source>
</evidence>
<proteinExistence type="predicted"/>
<organism evidence="1 2">
    <name type="scientific">Pseudomonas kitaguniensis</name>
    <dbReference type="NCBI Taxonomy" id="2607908"/>
    <lineage>
        <taxon>Bacteria</taxon>
        <taxon>Pseudomonadati</taxon>
        <taxon>Pseudomonadota</taxon>
        <taxon>Gammaproteobacteria</taxon>
        <taxon>Pseudomonadales</taxon>
        <taxon>Pseudomonadaceae</taxon>
        <taxon>Pseudomonas</taxon>
    </lineage>
</organism>
<dbReference type="Proteomes" id="UP000325438">
    <property type="component" value="Unassembled WGS sequence"/>
</dbReference>
<name>A0A5N7JQ16_9PSED</name>
<dbReference type="AlphaFoldDB" id="A0A5N7JQ16"/>
<accession>A0A5N7JQ16</accession>
<reference evidence="1 2" key="1">
    <citation type="submission" date="2019-09" db="EMBL/GenBank/DDBJ databases">
        <title>The draft genomes of Allium pathogen Pseudomonas sp.</title>
        <authorList>
            <person name="Fujikawa T."/>
            <person name="Sawada H."/>
        </authorList>
    </citation>
    <scope>NUCLEOTIDE SEQUENCE [LARGE SCALE GENOMIC DNA]</scope>
    <source>
        <strain evidence="1 2">MAFF 730085</strain>
    </source>
</reference>
<gene>
    <name evidence="1" type="ORF">F0170_05380</name>
</gene>
<protein>
    <submittedName>
        <fullName evidence="1">Uncharacterized protein</fullName>
    </submittedName>
</protein>
<dbReference type="EMBL" id="VUBA01000033">
    <property type="protein sequence ID" value="MPQ83469.1"/>
    <property type="molecule type" value="Genomic_DNA"/>
</dbReference>
<sequence length="65" mass="7067">MIKYGQLSVDDFLSSTVQRYGGCARDTFGYAGFLDLRSANLRTAATHRIAALGGSSTQIKELHND</sequence>
<comment type="caution">
    <text evidence="1">The sequence shown here is derived from an EMBL/GenBank/DDBJ whole genome shotgun (WGS) entry which is preliminary data.</text>
</comment>
<evidence type="ECO:0000313" key="1">
    <source>
        <dbReference type="EMBL" id="MPQ83469.1"/>
    </source>
</evidence>